<feature type="transmembrane region" description="Helical" evidence="1">
    <location>
        <begin position="21"/>
        <end position="53"/>
    </location>
</feature>
<evidence type="ECO:0000313" key="3">
    <source>
        <dbReference type="Proteomes" id="UP001321125"/>
    </source>
</evidence>
<feature type="transmembrane region" description="Helical" evidence="1">
    <location>
        <begin position="195"/>
        <end position="213"/>
    </location>
</feature>
<keyword evidence="1" id="KW-0472">Membrane</keyword>
<reference evidence="2 3" key="1">
    <citation type="submission" date="2022-02" db="EMBL/GenBank/DDBJ databases">
        <title>Study of halophilic communities from a Mexican lake.</title>
        <authorList>
            <person name="Hernandez-Soto L.M."/>
            <person name="Martinez-Abarca F."/>
            <person name="Ramirez-Saad H.C."/>
            <person name="Aguirre-Garrido J.F."/>
        </authorList>
    </citation>
    <scope>NUCLEOTIDE SEQUENCE [LARGE SCALE GENOMIC DNA]</scope>
    <source>
        <strain evidence="2 3">Hjan13</strain>
    </source>
</reference>
<sequence length="585" mass="67045">MNNLSNLRWFLSLAAKFLRVAPFNTVVVICLTLIGQIAYIFSFFLPLKIVILLSSDGVPKYFPAFFSNLDKDFLVVLLSVSAISFFVINMITEKLTDRVALSATLKLMNRSHKLVIYEKQSDIAGNAYQSFSRSLAALVFGVLTIALLSLVYRDMAIVMVVYLFFSSAILFFLPHRNASLKDYIVNNLNVILDNVSAFGFFVVFGYLVLDFVFLEPPGIIFAVVSILAGRQVFTRVTSSVKSLFRLYNQKQKLDVLFFHGRALSLPEEVKQTVLWDCLSFKRRHLWVSKIFEEFKIIKSSEADYISRHSISWQQPPISQMGALIIKLHGFTYLIKVYDRNKSVGFNHEATLLSEAPDDLPAPFFIGTTQVQGFPCSLYELKNGGIERSIETKRYDTDLLHNIYSVIPPTRLVNRYLRSKPTLPTRMDTAWLIRVEVAVISEKQGKSLENLAKHWELIRLLISDVPLSIFNPFTKSMAVWTSYDGVREAMFWEKWSLEPIGAGWPVEFESFLKLEKTLISLFESRPDLVGFTLKHIKLVALIFEFENLILKQRFDMAVRLVPRIWKISESLLKININLNEDSINEN</sequence>
<keyword evidence="1" id="KW-1133">Transmembrane helix</keyword>
<feature type="transmembrane region" description="Helical" evidence="1">
    <location>
        <begin position="135"/>
        <end position="151"/>
    </location>
</feature>
<organism evidence="2 3">
    <name type="scientific">Vreelandella janggokensis</name>
    <dbReference type="NCBI Taxonomy" id="370767"/>
    <lineage>
        <taxon>Bacteria</taxon>
        <taxon>Pseudomonadati</taxon>
        <taxon>Pseudomonadota</taxon>
        <taxon>Gammaproteobacteria</taxon>
        <taxon>Oceanospirillales</taxon>
        <taxon>Halomonadaceae</taxon>
        <taxon>Vreelandella</taxon>
    </lineage>
</organism>
<gene>
    <name evidence="2" type="ORF">L0635_01490</name>
</gene>
<feature type="transmembrane region" description="Helical" evidence="1">
    <location>
        <begin position="157"/>
        <end position="174"/>
    </location>
</feature>
<keyword evidence="1" id="KW-0812">Transmembrane</keyword>
<dbReference type="EMBL" id="JAKNQU010000001">
    <property type="protein sequence ID" value="MCZ0925753.1"/>
    <property type="molecule type" value="Genomic_DNA"/>
</dbReference>
<evidence type="ECO:0000313" key="2">
    <source>
        <dbReference type="EMBL" id="MCZ0925753.1"/>
    </source>
</evidence>
<feature type="transmembrane region" description="Helical" evidence="1">
    <location>
        <begin position="73"/>
        <end position="92"/>
    </location>
</feature>
<proteinExistence type="predicted"/>
<keyword evidence="3" id="KW-1185">Reference proteome</keyword>
<dbReference type="RefSeq" id="WP_268900921.1">
    <property type="nucleotide sequence ID" value="NZ_JAKNQU010000001.1"/>
</dbReference>
<dbReference type="Proteomes" id="UP001321125">
    <property type="component" value="Unassembled WGS sequence"/>
</dbReference>
<accession>A0ABT4IPZ6</accession>
<name>A0ABT4IPZ6_9GAMM</name>
<comment type="caution">
    <text evidence="2">The sequence shown here is derived from an EMBL/GenBank/DDBJ whole genome shotgun (WGS) entry which is preliminary data.</text>
</comment>
<evidence type="ECO:0000256" key="1">
    <source>
        <dbReference type="SAM" id="Phobius"/>
    </source>
</evidence>
<protein>
    <submittedName>
        <fullName evidence="2">Uncharacterized protein</fullName>
    </submittedName>
</protein>